<keyword evidence="1" id="KW-1133">Transmembrane helix</keyword>
<keyword evidence="1" id="KW-0472">Membrane</keyword>
<sequence>MKSCMHEGNTPHNSLGYKAGRLAVRMRNRVAEWNTRLAHLAHKRGLPLWVAKLPFIVFIMAVIGLFAASLFLLASVLLILAIIGFSLIAIAKGMESDDIVELDSQVLEGYCDGPDGVGEYAGGERIDKD</sequence>
<evidence type="ECO:0000313" key="3">
    <source>
        <dbReference type="Proteomes" id="UP000293154"/>
    </source>
</evidence>
<keyword evidence="1" id="KW-0812">Transmembrane</keyword>
<organism evidence="2 3">
    <name type="scientific">Limnobaculum zhutongyuii</name>
    <dbReference type="NCBI Taxonomy" id="2498113"/>
    <lineage>
        <taxon>Bacteria</taxon>
        <taxon>Pseudomonadati</taxon>
        <taxon>Pseudomonadota</taxon>
        <taxon>Gammaproteobacteria</taxon>
        <taxon>Enterobacterales</taxon>
        <taxon>Budviciaceae</taxon>
        <taxon>Limnobaculum</taxon>
    </lineage>
</organism>
<dbReference type="EMBL" id="CP034752">
    <property type="protein sequence ID" value="QBH97238.1"/>
    <property type="molecule type" value="Genomic_DNA"/>
</dbReference>
<proteinExistence type="predicted"/>
<dbReference type="InterPro" id="IPR022213">
    <property type="entry name" value="DUF3742"/>
</dbReference>
<name>A0A411WM39_9GAMM</name>
<dbReference type="RefSeq" id="WP_130592173.1">
    <property type="nucleotide sequence ID" value="NZ_CP034752.1"/>
</dbReference>
<protein>
    <submittedName>
        <fullName evidence="2">DUF3742 family protein</fullName>
    </submittedName>
</protein>
<keyword evidence="3" id="KW-1185">Reference proteome</keyword>
<evidence type="ECO:0000313" key="2">
    <source>
        <dbReference type="EMBL" id="QBH97238.1"/>
    </source>
</evidence>
<dbReference type="Proteomes" id="UP000293154">
    <property type="component" value="Chromosome"/>
</dbReference>
<gene>
    <name evidence="2" type="ORF">EKN56_13030</name>
</gene>
<feature type="transmembrane region" description="Helical" evidence="1">
    <location>
        <begin position="46"/>
        <end position="66"/>
    </location>
</feature>
<dbReference type="Pfam" id="PF12553">
    <property type="entry name" value="DUF3742"/>
    <property type="match status" value="1"/>
</dbReference>
<feature type="transmembrane region" description="Helical" evidence="1">
    <location>
        <begin position="72"/>
        <end position="91"/>
    </location>
</feature>
<reference evidence="2 3" key="1">
    <citation type="submission" date="2019-03" db="EMBL/GenBank/DDBJ databases">
        <title>Pragia sp. nov. isolated from the gut tract of Carduelis flavirostris.</title>
        <authorList>
            <person name="Ge Y."/>
        </authorList>
    </citation>
    <scope>NUCLEOTIDE SEQUENCE [LARGE SCALE GENOMIC DNA]</scope>
    <source>
        <strain evidence="2 3">CF-458</strain>
    </source>
</reference>
<accession>A0A411WM39</accession>
<dbReference type="OrthoDB" id="9886945at2"/>
<evidence type="ECO:0000256" key="1">
    <source>
        <dbReference type="SAM" id="Phobius"/>
    </source>
</evidence>
<dbReference type="KEGG" id="prag:EKN56_13030"/>
<dbReference type="AlphaFoldDB" id="A0A411WM39"/>